<dbReference type="GO" id="GO:0080043">
    <property type="term" value="F:quercetin 3-O-glucosyltransferase activity"/>
    <property type="evidence" value="ECO:0007669"/>
    <property type="project" value="TreeGrafter"/>
</dbReference>
<evidence type="ECO:0000256" key="2">
    <source>
        <dbReference type="ARBA" id="ARBA00022679"/>
    </source>
</evidence>
<evidence type="ECO:0000256" key="1">
    <source>
        <dbReference type="ARBA" id="ARBA00009995"/>
    </source>
</evidence>
<dbReference type="Pfam" id="PF00201">
    <property type="entry name" value="UDPGT"/>
    <property type="match status" value="2"/>
</dbReference>
<gene>
    <name evidence="3" type="ORF">C5167_022725</name>
</gene>
<comment type="similarity">
    <text evidence="1">Belongs to the UDP-glycosyltransferase family.</text>
</comment>
<dbReference type="GO" id="GO:0080044">
    <property type="term" value="F:quercetin 7-O-glucosyltransferase activity"/>
    <property type="evidence" value="ECO:0007669"/>
    <property type="project" value="TreeGrafter"/>
</dbReference>
<dbReference type="EMBL" id="CM010719">
    <property type="protein sequence ID" value="RZC60960.1"/>
    <property type="molecule type" value="Genomic_DNA"/>
</dbReference>
<dbReference type="FunFam" id="3.40.50.2000:FF:000056">
    <property type="entry name" value="Glycosyltransferase"/>
    <property type="match status" value="2"/>
</dbReference>
<accession>A0A4Y7JLQ8</accession>
<dbReference type="SUPFAM" id="SSF53756">
    <property type="entry name" value="UDP-Glycosyltransferase/glycogen phosphorylase"/>
    <property type="match status" value="2"/>
</dbReference>
<sequence>MIETILTLDVKMHALVIPFPAQGHVIPLMKFSHCLADHDFKITVVNTEFNHERVMASLPKNGNNENQLRLVSIPDGMEPGDDRNDFPKLCDSTCSKMPGYLEELIGDINESNDSKITCIIADENMSWVVLVAKKMGIPAALFWPAAVGLRALILHIPHLIESGILDSDGVPIKKQILWLSPTMIPMTTDHLVWSCIGDKDSHRSMFRYINSNNEASKDADWWLCSSFHELEAPAYPLNPNLLSVGPLLARSQLTGNFWTEDITCLNWLDGQPAKSVVYVAFGSFTNTGQPFLWVVRPDLTEGSTDDYPHGFLERVASKGRMVGWAPQQKVLDHPSIACFLTHCGWNSTIEGITAGVPFICWPYFADQFLNQSYICDVWQVGLPLNKNDNGIVTKGEIKDKVNALLADETIRVKTLNLREIANNSVSEGGASMKNFNDFLVSVKGKPEFQVTMKKIHALVLPFPAQGHVIPLMKLSNQLSEHGFKITFVNTEYNHEKVVASLPKESNSKENNIHLVSIPDGREPGANRRDFAKVFDSILSSMPRYLEVLIREINESSDDRITCVIADEHMGWAVRVAKKMKIPVAGFWTAAAGIRTVHLHLGQMIETGILNSDGLPTKQQMIHLSPDMPAMNTNHFAWNCTGDSIVQQSMFRYISSNARDIKDADWYLINSVYELEKSTYPLNPNLLPVGPLLAAEQTQLRGNFLAEDSTCLSWLDQQPARSVIYLAFGSTTIIEKHQFHELALGLELTGQPFLWVVRPSLIDDQNDAYPDGFQARVANRSRIVGWAPQQKVLAHPSIACFVTHCGWNSTMEGVAMGFLNQSYICDVWKVGLQLNKDDGGIISKEEFISKVKALLVDKMITARALELKEISKQSVSEGGSSKINLSHFIESVKSK</sequence>
<name>A0A4Y7JLQ8_PAPSO</name>
<protein>
    <submittedName>
        <fullName evidence="3">Uncharacterized protein</fullName>
    </submittedName>
</protein>
<keyword evidence="2" id="KW-0808">Transferase</keyword>
<dbReference type="InterPro" id="IPR002213">
    <property type="entry name" value="UDP_glucos_trans"/>
</dbReference>
<dbReference type="PANTHER" id="PTHR11926">
    <property type="entry name" value="GLUCOSYL/GLUCURONOSYL TRANSFERASES"/>
    <property type="match status" value="1"/>
</dbReference>
<dbReference type="CDD" id="cd03784">
    <property type="entry name" value="GT1_Gtf-like"/>
    <property type="match status" value="2"/>
</dbReference>
<dbReference type="Gramene" id="RZC60960">
    <property type="protein sequence ID" value="RZC60960"/>
    <property type="gene ID" value="C5167_022725"/>
</dbReference>
<dbReference type="Gene3D" id="3.40.50.2000">
    <property type="entry name" value="Glycogen Phosphorylase B"/>
    <property type="match status" value="4"/>
</dbReference>
<organism evidence="3 4">
    <name type="scientific">Papaver somniferum</name>
    <name type="common">Opium poppy</name>
    <dbReference type="NCBI Taxonomy" id="3469"/>
    <lineage>
        <taxon>Eukaryota</taxon>
        <taxon>Viridiplantae</taxon>
        <taxon>Streptophyta</taxon>
        <taxon>Embryophyta</taxon>
        <taxon>Tracheophyta</taxon>
        <taxon>Spermatophyta</taxon>
        <taxon>Magnoliopsida</taxon>
        <taxon>Ranunculales</taxon>
        <taxon>Papaveraceae</taxon>
        <taxon>Papaveroideae</taxon>
        <taxon>Papaver</taxon>
    </lineage>
</organism>
<keyword evidence="4" id="KW-1185">Reference proteome</keyword>
<reference evidence="3 4" key="1">
    <citation type="journal article" date="2018" name="Science">
        <title>The opium poppy genome and morphinan production.</title>
        <authorList>
            <person name="Guo L."/>
            <person name="Winzer T."/>
            <person name="Yang X."/>
            <person name="Li Y."/>
            <person name="Ning Z."/>
            <person name="He Z."/>
            <person name="Teodor R."/>
            <person name="Lu Y."/>
            <person name="Bowser T.A."/>
            <person name="Graham I.A."/>
            <person name="Ye K."/>
        </authorList>
    </citation>
    <scope>NUCLEOTIDE SEQUENCE [LARGE SCALE GENOMIC DNA]</scope>
    <source>
        <strain evidence="4">cv. HN1</strain>
        <tissue evidence="3">Leaves</tissue>
    </source>
</reference>
<evidence type="ECO:0000313" key="3">
    <source>
        <dbReference type="EMBL" id="RZC60960.1"/>
    </source>
</evidence>
<dbReference type="AlphaFoldDB" id="A0A4Y7JLQ8"/>
<dbReference type="OMA" id="TEEMGRP"/>
<dbReference type="Proteomes" id="UP000316621">
    <property type="component" value="Chromosome 5"/>
</dbReference>
<dbReference type="PANTHER" id="PTHR11926:SF1530">
    <property type="entry name" value="EF-HAND DOMAIN-CONTAINING PROTEIN"/>
    <property type="match status" value="1"/>
</dbReference>
<dbReference type="FunFam" id="3.40.50.2000:FF:000108">
    <property type="entry name" value="UDP-glycosyltransferase 83A1"/>
    <property type="match status" value="2"/>
</dbReference>
<evidence type="ECO:0000313" key="4">
    <source>
        <dbReference type="Proteomes" id="UP000316621"/>
    </source>
</evidence>
<proteinExistence type="inferred from homology"/>